<dbReference type="AlphaFoldDB" id="M0PGB1"/>
<dbReference type="Proteomes" id="UP000011575">
    <property type="component" value="Unassembled WGS sequence"/>
</dbReference>
<evidence type="ECO:0000259" key="1">
    <source>
        <dbReference type="Pfam" id="PF13649"/>
    </source>
</evidence>
<dbReference type="InterPro" id="IPR029063">
    <property type="entry name" value="SAM-dependent_MTases_sf"/>
</dbReference>
<dbReference type="OrthoDB" id="338984at2157"/>
<dbReference type="Gene3D" id="3.40.50.150">
    <property type="entry name" value="Vaccinia Virus protein VP39"/>
    <property type="match status" value="1"/>
</dbReference>
<dbReference type="PATRIC" id="fig|1230454.4.peg.1146"/>
<accession>M0PGB1</accession>
<dbReference type="EMBL" id="AOJI01000017">
    <property type="protein sequence ID" value="EMA69091.1"/>
    <property type="molecule type" value="Genomic_DNA"/>
</dbReference>
<organism evidence="2 3">
    <name type="scientific">Halorubrum aidingense JCM 13560</name>
    <dbReference type="NCBI Taxonomy" id="1230454"/>
    <lineage>
        <taxon>Archaea</taxon>
        <taxon>Methanobacteriati</taxon>
        <taxon>Methanobacteriota</taxon>
        <taxon>Stenosarchaea group</taxon>
        <taxon>Halobacteria</taxon>
        <taxon>Halobacteriales</taxon>
        <taxon>Haloferacaceae</taxon>
        <taxon>Halorubrum</taxon>
    </lineage>
</organism>
<dbReference type="STRING" id="1230454.C461_05652"/>
<dbReference type="RefSeq" id="WP_007999378.1">
    <property type="nucleotide sequence ID" value="NZ_AOJI01000017.1"/>
</dbReference>
<dbReference type="Pfam" id="PF13649">
    <property type="entry name" value="Methyltransf_25"/>
    <property type="match status" value="1"/>
</dbReference>
<sequence>MTGDDFAAVDHATYLDAKRGLDDRSLNREVLDAFAAELPADPAILEVGAGTATMVQRLRDWGVVEAGRWVAVDAHEPALSVGRDRVGDRLGDLNVEFRVADAFECAAATDERFDAVVGCAFFDVVDAAPAVEALSAVAPLAYAPITYDGETTISPADPEDDAVLDAYHRHMREYRPGGPEGATALAEAADSVVAAGPSPWRIAPPYSPAERTVLSHLLDTIESAVGETGYDASDWAAQRRAAMADGEITYQAENRDLLVRL</sequence>
<name>M0PGB1_9EURY</name>
<feature type="domain" description="Methyltransferase" evidence="1">
    <location>
        <begin position="44"/>
        <end position="136"/>
    </location>
</feature>
<dbReference type="SUPFAM" id="SSF53335">
    <property type="entry name" value="S-adenosyl-L-methionine-dependent methyltransferases"/>
    <property type="match status" value="1"/>
</dbReference>
<evidence type="ECO:0000313" key="2">
    <source>
        <dbReference type="EMBL" id="EMA69091.1"/>
    </source>
</evidence>
<comment type="caution">
    <text evidence="2">The sequence shown here is derived from an EMBL/GenBank/DDBJ whole genome shotgun (WGS) entry which is preliminary data.</text>
</comment>
<dbReference type="InterPro" id="IPR041698">
    <property type="entry name" value="Methyltransf_25"/>
</dbReference>
<protein>
    <recommendedName>
        <fullName evidence="1">Methyltransferase domain-containing protein</fullName>
    </recommendedName>
</protein>
<evidence type="ECO:0000313" key="3">
    <source>
        <dbReference type="Proteomes" id="UP000011575"/>
    </source>
</evidence>
<keyword evidence="3" id="KW-1185">Reference proteome</keyword>
<gene>
    <name evidence="2" type="ORF">C461_05652</name>
</gene>
<reference evidence="2 3" key="1">
    <citation type="journal article" date="2014" name="PLoS Genet.">
        <title>Phylogenetically driven sequencing of extremely halophilic archaea reveals strategies for static and dynamic osmo-response.</title>
        <authorList>
            <person name="Becker E.A."/>
            <person name="Seitzer P.M."/>
            <person name="Tritt A."/>
            <person name="Larsen D."/>
            <person name="Krusor M."/>
            <person name="Yao A.I."/>
            <person name="Wu D."/>
            <person name="Madern D."/>
            <person name="Eisen J.A."/>
            <person name="Darling A.E."/>
            <person name="Facciotti M.T."/>
        </authorList>
    </citation>
    <scope>NUCLEOTIDE SEQUENCE [LARGE SCALE GENOMIC DNA]</scope>
    <source>
        <strain evidence="2 3">JCM 13560</strain>
    </source>
</reference>
<dbReference type="CDD" id="cd02440">
    <property type="entry name" value="AdoMet_MTases"/>
    <property type="match status" value="1"/>
</dbReference>
<proteinExistence type="predicted"/>